<dbReference type="InterPro" id="IPR051928">
    <property type="entry name" value="NorD/CobT"/>
</dbReference>
<protein>
    <submittedName>
        <fullName evidence="2">Cobalamin biosynthesis protein CobT</fullName>
    </submittedName>
</protein>
<dbReference type="PANTHER" id="PTHR41248:SF1">
    <property type="entry name" value="NORD PROTEIN"/>
    <property type="match status" value="1"/>
</dbReference>
<evidence type="ECO:0000313" key="2">
    <source>
        <dbReference type="EMBL" id="PWJ73983.1"/>
    </source>
</evidence>
<evidence type="ECO:0000313" key="3">
    <source>
        <dbReference type="Proteomes" id="UP000245412"/>
    </source>
</evidence>
<dbReference type="RefSeq" id="WP_109747466.1">
    <property type="nucleotide sequence ID" value="NZ_JANKBJ010000010.1"/>
</dbReference>
<keyword evidence="3" id="KW-1185">Reference proteome</keyword>
<dbReference type="Gene3D" id="3.40.50.410">
    <property type="entry name" value="von Willebrand factor, type A domain"/>
    <property type="match status" value="1"/>
</dbReference>
<dbReference type="InterPro" id="IPR025861">
    <property type="entry name" value="CobT_VWA_dom"/>
</dbReference>
<sequence length="591" mass="68422">MMEINEDVFDEKRLEIENRIKNLVWTVSKDYCLEAKPDADAFMRSKDAAFYDAIKQGAFAYYYDKEEFSMYIVKKIYCEADEQALMNLAQMAIDMAVHLKITEERPGVEQIRRRAFEDVLDQDFHKLVSSLPGKVKAALMRGSLTGDWSSERRISWAVDKIRSLENAGDTMQIIETVDELYNSLIDREFEKKHGTLEHVLAVTMEELAGYDWNDFMEEEAAEDFLEQYLEQISNRMTATGEEDPEEQQKRKRRASTVILNKEDIDKMYSYMELNFGKSYLSEADQKKADRKLCRGAHADCSLYYTEGILKNPVKVNAQYVNAKKQADRNRLLYHNSRQVTKRNIEIMTNELRHSLIQRSEIETISSDYGQLVPSRLWKAGRCEPRKLFEKLNKKDNSDFVVEILMDASGSQRGRQSQVALQGYIISAALCNVQIPHRVMGFCTFWDYTVMQLFRDYDDPREASGRIFEYNTTANNRDGLAIRASGDSLLERPEENKILIVLSDGRPNDVIVNRPGSRNPRTYSGEYAVSDTAFEVRRLRKEGIFVLGVFAGREKDLAAEKRIFGRDFAYIRQIGNFSNVVGLYLKKLLEWE</sequence>
<evidence type="ECO:0000259" key="1">
    <source>
        <dbReference type="Pfam" id="PF11775"/>
    </source>
</evidence>
<proteinExistence type="predicted"/>
<organism evidence="2 3">
    <name type="scientific">Murimonas intestini</name>
    <dbReference type="NCBI Taxonomy" id="1337051"/>
    <lineage>
        <taxon>Bacteria</taxon>
        <taxon>Bacillati</taxon>
        <taxon>Bacillota</taxon>
        <taxon>Clostridia</taxon>
        <taxon>Lachnospirales</taxon>
        <taxon>Lachnospiraceae</taxon>
        <taxon>Murimonas</taxon>
    </lineage>
</organism>
<comment type="caution">
    <text evidence="2">The sequence shown here is derived from an EMBL/GenBank/DDBJ whole genome shotgun (WGS) entry which is preliminary data.</text>
</comment>
<dbReference type="EMBL" id="QGGY01000010">
    <property type="protein sequence ID" value="PWJ73983.1"/>
    <property type="molecule type" value="Genomic_DNA"/>
</dbReference>
<gene>
    <name evidence="2" type="ORF">C7383_11018</name>
</gene>
<accession>A0AB73T1F5</accession>
<dbReference type="Pfam" id="PF11775">
    <property type="entry name" value="CobT_C"/>
    <property type="match status" value="1"/>
</dbReference>
<feature type="domain" description="Cobalamin biosynthesis protein CobT VWA" evidence="1">
    <location>
        <begin position="389"/>
        <end position="446"/>
    </location>
</feature>
<dbReference type="SUPFAM" id="SSF53300">
    <property type="entry name" value="vWA-like"/>
    <property type="match status" value="1"/>
</dbReference>
<name>A0AB73T1F5_9FIRM</name>
<dbReference type="PANTHER" id="PTHR41248">
    <property type="entry name" value="NORD PROTEIN"/>
    <property type="match status" value="1"/>
</dbReference>
<dbReference type="AlphaFoldDB" id="A0AB73T1F5"/>
<dbReference type="InterPro" id="IPR036465">
    <property type="entry name" value="vWFA_dom_sf"/>
</dbReference>
<dbReference type="Proteomes" id="UP000245412">
    <property type="component" value="Unassembled WGS sequence"/>
</dbReference>
<reference evidence="2 3" key="1">
    <citation type="submission" date="2018-05" db="EMBL/GenBank/DDBJ databases">
        <authorList>
            <person name="Goeker M."/>
            <person name="Huntemann M."/>
            <person name="Clum A."/>
            <person name="Pillay M."/>
            <person name="Palaniappan K."/>
            <person name="Varghese N."/>
            <person name="Mikhailova N."/>
            <person name="Stamatis D."/>
            <person name="Reddy T."/>
            <person name="Daum C."/>
            <person name="Shapiro N."/>
            <person name="Ivanova N."/>
            <person name="Kyrpides N."/>
            <person name="Woyke T."/>
        </authorList>
    </citation>
    <scope>NUCLEOTIDE SEQUENCE [LARGE SCALE GENOMIC DNA]</scope>
    <source>
        <strain evidence="2 3">DSM 26524</strain>
    </source>
</reference>